<dbReference type="Proteomes" id="UP000826195">
    <property type="component" value="Unassembled WGS sequence"/>
</dbReference>
<evidence type="ECO:0000313" key="2">
    <source>
        <dbReference type="EMBL" id="KAH0535459.1"/>
    </source>
</evidence>
<gene>
    <name evidence="2" type="ORF">KQX54_016581</name>
</gene>
<accession>A0AAV7HZG3</accession>
<evidence type="ECO:0000256" key="1">
    <source>
        <dbReference type="SAM" id="SignalP"/>
    </source>
</evidence>
<keyword evidence="3" id="KW-1185">Reference proteome</keyword>
<organism evidence="2 3">
    <name type="scientific">Cotesia glomerata</name>
    <name type="common">Lepidopteran parasitic wasp</name>
    <name type="synonym">Apanteles glomeratus</name>
    <dbReference type="NCBI Taxonomy" id="32391"/>
    <lineage>
        <taxon>Eukaryota</taxon>
        <taxon>Metazoa</taxon>
        <taxon>Ecdysozoa</taxon>
        <taxon>Arthropoda</taxon>
        <taxon>Hexapoda</taxon>
        <taxon>Insecta</taxon>
        <taxon>Pterygota</taxon>
        <taxon>Neoptera</taxon>
        <taxon>Endopterygota</taxon>
        <taxon>Hymenoptera</taxon>
        <taxon>Apocrita</taxon>
        <taxon>Ichneumonoidea</taxon>
        <taxon>Braconidae</taxon>
        <taxon>Microgastrinae</taxon>
        <taxon>Cotesia</taxon>
    </lineage>
</organism>
<dbReference type="EMBL" id="JAHXZJ010002982">
    <property type="protein sequence ID" value="KAH0535459.1"/>
    <property type="molecule type" value="Genomic_DNA"/>
</dbReference>
<protein>
    <recommendedName>
        <fullName evidence="4">Secreted protein</fullName>
    </recommendedName>
</protein>
<feature type="signal peptide" evidence="1">
    <location>
        <begin position="1"/>
        <end position="26"/>
    </location>
</feature>
<evidence type="ECO:0000313" key="3">
    <source>
        <dbReference type="Proteomes" id="UP000826195"/>
    </source>
</evidence>
<evidence type="ECO:0008006" key="4">
    <source>
        <dbReference type="Google" id="ProtNLM"/>
    </source>
</evidence>
<comment type="caution">
    <text evidence="2">The sequence shown here is derived from an EMBL/GenBank/DDBJ whole genome shotgun (WGS) entry which is preliminary data.</text>
</comment>
<feature type="chain" id="PRO_5043787298" description="Secreted protein" evidence="1">
    <location>
        <begin position="27"/>
        <end position="262"/>
    </location>
</feature>
<dbReference type="AlphaFoldDB" id="A0AAV7HZG3"/>
<proteinExistence type="predicted"/>
<keyword evidence="1" id="KW-0732">Signal</keyword>
<name>A0AAV7HZG3_COTGL</name>
<reference evidence="2 3" key="1">
    <citation type="journal article" date="2021" name="J. Hered.">
        <title>A chromosome-level genome assembly of the parasitoid wasp, Cotesia glomerata (Hymenoptera: Braconidae).</title>
        <authorList>
            <person name="Pinto B.J."/>
            <person name="Weis J.J."/>
            <person name="Gamble T."/>
            <person name="Ode P.J."/>
            <person name="Paul R."/>
            <person name="Zaspel J.M."/>
        </authorList>
    </citation>
    <scope>NUCLEOTIDE SEQUENCE [LARGE SCALE GENOMIC DNA]</scope>
    <source>
        <strain evidence="2">CgM1</strain>
    </source>
</reference>
<sequence length="262" mass="30337">MKRRVNAHLHVHLLVKKVFFITAAAAAAEFRVLTEQLRNYYISVYLYFYLRAITSSPIHNIAQVPTARWCEYEYRVQSTGPPTPTCTFHLLPQFTGTARPFKQKGQTFITSSRDCEEGAGESLILPFGERVFCVETVASRRTGVQASSISVSAERRFRGGEAHGQYLLNRWLWIHVDRDDHRRRHRCSCYRNPINAKATKWPVCTEDSPSLFHLHSFSSPLIQPPSGRERVEKREQEMNPGTNFAGRRFDRWNVNHQLQFPD</sequence>